<gene>
    <name evidence="1" type="ORF">BTJ68_14891</name>
</gene>
<proteinExistence type="predicted"/>
<sequence length="173" mass="19467">MKSVPNFFVASSWFRNQLPEHSSEPPSSSFEWDRYFDIIGFDPRGINNSRPVLNCLSNRLEAAASTIEENAHGMIGTSDTSFDYVWASKRAMAEGCSKRGAEEGIAKHMATASVARDIVEIVERHGEWRANEANRLVKLDTTLSGDEQEMIEGRTAYVPGSEMVQYCVLRRTW</sequence>
<evidence type="ECO:0000313" key="1">
    <source>
        <dbReference type="EMBL" id="OTA23439.1"/>
    </source>
</evidence>
<dbReference type="Proteomes" id="UP000194280">
    <property type="component" value="Unassembled WGS sequence"/>
</dbReference>
<protein>
    <submittedName>
        <fullName evidence="1">Uncharacterized protein</fullName>
    </submittedName>
</protein>
<dbReference type="OrthoDB" id="425534at2759"/>
<evidence type="ECO:0000313" key="2">
    <source>
        <dbReference type="Proteomes" id="UP000194280"/>
    </source>
</evidence>
<dbReference type="EMBL" id="MUNK01000296">
    <property type="protein sequence ID" value="OTA23439.1"/>
    <property type="molecule type" value="Genomic_DNA"/>
</dbReference>
<dbReference type="STRING" id="1157616.A0A1Z5SRI5"/>
<accession>A0A1Z5SRI5</accession>
<name>A0A1Z5SRI5_HORWE</name>
<reference evidence="1 2" key="1">
    <citation type="submission" date="2017-01" db="EMBL/GenBank/DDBJ databases">
        <title>The recent genome duplication of the halophilic yeast Hortaea werneckii: insights from long-read sequencing.</title>
        <authorList>
            <person name="Sinha S."/>
            <person name="Flibotte S."/>
            <person name="Neira M."/>
            <person name="Lenassi M."/>
            <person name="Gostincar C."/>
            <person name="Stajich J.E."/>
            <person name="Nislow C.E."/>
        </authorList>
    </citation>
    <scope>NUCLEOTIDE SEQUENCE [LARGE SCALE GENOMIC DNA]</scope>
    <source>
        <strain evidence="1 2">EXF-2000</strain>
    </source>
</reference>
<dbReference type="InParanoid" id="A0A1Z5SRI5"/>
<keyword evidence="2" id="KW-1185">Reference proteome</keyword>
<dbReference type="VEuPathDB" id="FungiDB:BTJ68_14891"/>
<organism evidence="1 2">
    <name type="scientific">Hortaea werneckii EXF-2000</name>
    <dbReference type="NCBI Taxonomy" id="1157616"/>
    <lineage>
        <taxon>Eukaryota</taxon>
        <taxon>Fungi</taxon>
        <taxon>Dikarya</taxon>
        <taxon>Ascomycota</taxon>
        <taxon>Pezizomycotina</taxon>
        <taxon>Dothideomycetes</taxon>
        <taxon>Dothideomycetidae</taxon>
        <taxon>Mycosphaerellales</taxon>
        <taxon>Teratosphaeriaceae</taxon>
        <taxon>Hortaea</taxon>
    </lineage>
</organism>
<comment type="caution">
    <text evidence="1">The sequence shown here is derived from an EMBL/GenBank/DDBJ whole genome shotgun (WGS) entry which is preliminary data.</text>
</comment>
<dbReference type="AlphaFoldDB" id="A0A1Z5SRI5"/>